<reference evidence="2 3" key="1">
    <citation type="submission" date="2019-05" db="EMBL/GenBank/DDBJ databases">
        <title>Another draft genome of Portunus trituberculatus and its Hox gene families provides insights of decapod evolution.</title>
        <authorList>
            <person name="Jeong J.-H."/>
            <person name="Song I."/>
            <person name="Kim S."/>
            <person name="Choi T."/>
            <person name="Kim D."/>
            <person name="Ryu S."/>
            <person name="Kim W."/>
        </authorList>
    </citation>
    <scope>NUCLEOTIDE SEQUENCE [LARGE SCALE GENOMIC DNA]</scope>
    <source>
        <tissue evidence="2">Muscle</tissue>
    </source>
</reference>
<evidence type="ECO:0000313" key="2">
    <source>
        <dbReference type="EMBL" id="MPC37750.1"/>
    </source>
</evidence>
<comment type="caution">
    <text evidence="2">The sequence shown here is derived from an EMBL/GenBank/DDBJ whole genome shotgun (WGS) entry which is preliminary data.</text>
</comment>
<gene>
    <name evidence="2" type="ORF">E2C01_031239</name>
</gene>
<organism evidence="2 3">
    <name type="scientific">Portunus trituberculatus</name>
    <name type="common">Swimming crab</name>
    <name type="synonym">Neptunus trituberculatus</name>
    <dbReference type="NCBI Taxonomy" id="210409"/>
    <lineage>
        <taxon>Eukaryota</taxon>
        <taxon>Metazoa</taxon>
        <taxon>Ecdysozoa</taxon>
        <taxon>Arthropoda</taxon>
        <taxon>Crustacea</taxon>
        <taxon>Multicrustacea</taxon>
        <taxon>Malacostraca</taxon>
        <taxon>Eumalacostraca</taxon>
        <taxon>Eucarida</taxon>
        <taxon>Decapoda</taxon>
        <taxon>Pleocyemata</taxon>
        <taxon>Brachyura</taxon>
        <taxon>Eubrachyura</taxon>
        <taxon>Portunoidea</taxon>
        <taxon>Portunidae</taxon>
        <taxon>Portuninae</taxon>
        <taxon>Portunus</taxon>
    </lineage>
</organism>
<dbReference type="Proteomes" id="UP000324222">
    <property type="component" value="Unassembled WGS sequence"/>
</dbReference>
<feature type="region of interest" description="Disordered" evidence="1">
    <location>
        <begin position="1"/>
        <end position="107"/>
    </location>
</feature>
<evidence type="ECO:0000313" key="3">
    <source>
        <dbReference type="Proteomes" id="UP000324222"/>
    </source>
</evidence>
<proteinExistence type="predicted"/>
<feature type="compositionally biased region" description="Basic and acidic residues" evidence="1">
    <location>
        <begin position="31"/>
        <end position="46"/>
    </location>
</feature>
<protein>
    <submittedName>
        <fullName evidence="2">Uncharacterized protein</fullName>
    </submittedName>
</protein>
<evidence type="ECO:0000256" key="1">
    <source>
        <dbReference type="SAM" id="MobiDB-lite"/>
    </source>
</evidence>
<dbReference type="EMBL" id="VSRR010003872">
    <property type="protein sequence ID" value="MPC37750.1"/>
    <property type="molecule type" value="Genomic_DNA"/>
</dbReference>
<dbReference type="AlphaFoldDB" id="A0A5B7ESH2"/>
<sequence>MRRKKSRARTSMASVRQVQRAWEEQEGEAGGDWRLERDGRGKTREKGKWKKGRSLSDRPQSRCSEPARPGLGGEKRRDPPFSLSARLLLPDPRGTQPPTLGNCGQAEASRRERLETVDKLCLDATHVLQVKTERRVTLAQGTPFVIVNGGSRERGGHCGHNTRGTDVVMDRLFIRDFTKGYKGDSRLRRGIAGDVRRIGGSDQACGNPSLLGGNQRREKSTLKASGWWSDVVSAAGRW</sequence>
<accession>A0A5B7ESH2</accession>
<keyword evidence="3" id="KW-1185">Reference proteome</keyword>
<name>A0A5B7ESH2_PORTR</name>